<sequence>MQDICSYFVSVLPHSSSVSQKTWPSSPQAKLAAKKVCFCEVQSMFVEIEIFSSRPPFLPTFFQSRSEIPKHFSHRPSFSLTTSKQKSPFPLTGKSPPKIPFLLLLSGRHDEAGHGSVKPNEAAIPEGSEAEGVPATGLWILEALCHSIVFNFQENKEYGKFEHHGLKNTVELQQMFDKIVVTDETAWTLAAGPIPPVQQNVGFEDAVDLEEGSGDSDEVNVIPTQTGGSSEKRKKNTIGPSLTGKGKKVKVGGAAYIQKQLNHLCDAVESYTATTLSDSSKKNYETYLDTTEECMEMLLTLPGVEDGNELFMLDPRWNYENSDECEVEEENSDEDEMEEQAIEQRDKLAMGARDIGNSK</sequence>
<organism evidence="2 3">
    <name type="scientific">Rubroshorea leprosula</name>
    <dbReference type="NCBI Taxonomy" id="152421"/>
    <lineage>
        <taxon>Eukaryota</taxon>
        <taxon>Viridiplantae</taxon>
        <taxon>Streptophyta</taxon>
        <taxon>Embryophyta</taxon>
        <taxon>Tracheophyta</taxon>
        <taxon>Spermatophyta</taxon>
        <taxon>Magnoliopsida</taxon>
        <taxon>eudicotyledons</taxon>
        <taxon>Gunneridae</taxon>
        <taxon>Pentapetalae</taxon>
        <taxon>rosids</taxon>
        <taxon>malvids</taxon>
        <taxon>Malvales</taxon>
        <taxon>Dipterocarpaceae</taxon>
        <taxon>Rubroshorea</taxon>
    </lineage>
</organism>
<gene>
    <name evidence="2" type="ORF">SLEP1_g45128</name>
</gene>
<evidence type="ECO:0000313" key="2">
    <source>
        <dbReference type="EMBL" id="GKV37059.1"/>
    </source>
</evidence>
<evidence type="ECO:0000313" key="3">
    <source>
        <dbReference type="Proteomes" id="UP001054252"/>
    </source>
</evidence>
<protein>
    <submittedName>
        <fullName evidence="2">Uncharacterized protein</fullName>
    </submittedName>
</protein>
<feature type="region of interest" description="Disordered" evidence="1">
    <location>
        <begin position="210"/>
        <end position="246"/>
    </location>
</feature>
<keyword evidence="3" id="KW-1185">Reference proteome</keyword>
<feature type="compositionally biased region" description="Acidic residues" evidence="1">
    <location>
        <begin position="328"/>
        <end position="341"/>
    </location>
</feature>
<dbReference type="AlphaFoldDB" id="A0AAV5LJH9"/>
<proteinExistence type="predicted"/>
<comment type="caution">
    <text evidence="2">The sequence shown here is derived from an EMBL/GenBank/DDBJ whole genome shotgun (WGS) entry which is preliminary data.</text>
</comment>
<feature type="region of interest" description="Disordered" evidence="1">
    <location>
        <begin position="328"/>
        <end position="359"/>
    </location>
</feature>
<reference evidence="2 3" key="1">
    <citation type="journal article" date="2021" name="Commun. Biol.">
        <title>The genome of Shorea leprosula (Dipterocarpaceae) highlights the ecological relevance of drought in aseasonal tropical rainforests.</title>
        <authorList>
            <person name="Ng K.K.S."/>
            <person name="Kobayashi M.J."/>
            <person name="Fawcett J.A."/>
            <person name="Hatakeyama M."/>
            <person name="Paape T."/>
            <person name="Ng C.H."/>
            <person name="Ang C.C."/>
            <person name="Tnah L.H."/>
            <person name="Lee C.T."/>
            <person name="Nishiyama T."/>
            <person name="Sese J."/>
            <person name="O'Brien M.J."/>
            <person name="Copetti D."/>
            <person name="Mohd Noor M.I."/>
            <person name="Ong R.C."/>
            <person name="Putra M."/>
            <person name="Sireger I.Z."/>
            <person name="Indrioko S."/>
            <person name="Kosugi Y."/>
            <person name="Izuno A."/>
            <person name="Isagi Y."/>
            <person name="Lee S.L."/>
            <person name="Shimizu K.K."/>
        </authorList>
    </citation>
    <scope>NUCLEOTIDE SEQUENCE [LARGE SCALE GENOMIC DNA]</scope>
    <source>
        <strain evidence="2">214</strain>
    </source>
</reference>
<dbReference type="PANTHER" id="PTHR47851:SF1">
    <property type="entry name" value="OS06G0588700 PROTEIN"/>
    <property type="match status" value="1"/>
</dbReference>
<evidence type="ECO:0000256" key="1">
    <source>
        <dbReference type="SAM" id="MobiDB-lite"/>
    </source>
</evidence>
<dbReference type="Proteomes" id="UP001054252">
    <property type="component" value="Unassembled WGS sequence"/>
</dbReference>
<dbReference type="PANTHER" id="PTHR47851">
    <property type="entry name" value="OS06G0588700 PROTEIN-RELATED"/>
    <property type="match status" value="1"/>
</dbReference>
<accession>A0AAV5LJH9</accession>
<dbReference type="EMBL" id="BPVZ01000120">
    <property type="protein sequence ID" value="GKV37059.1"/>
    <property type="molecule type" value="Genomic_DNA"/>
</dbReference>
<name>A0AAV5LJH9_9ROSI</name>